<evidence type="ECO:0000256" key="5">
    <source>
        <dbReference type="ARBA" id="ARBA00022989"/>
    </source>
</evidence>
<comment type="similarity">
    <text evidence="2">Belongs to the CSC1 (TC 1.A.17) family.</text>
</comment>
<feature type="transmembrane region" description="Helical" evidence="8">
    <location>
        <begin position="423"/>
        <end position="443"/>
    </location>
</feature>
<feature type="region of interest" description="Disordered" evidence="7">
    <location>
        <begin position="768"/>
        <end position="852"/>
    </location>
</feature>
<organism evidence="10 11">
    <name type="scientific">Petrolisthes manimaculis</name>
    <dbReference type="NCBI Taxonomy" id="1843537"/>
    <lineage>
        <taxon>Eukaryota</taxon>
        <taxon>Metazoa</taxon>
        <taxon>Ecdysozoa</taxon>
        <taxon>Arthropoda</taxon>
        <taxon>Crustacea</taxon>
        <taxon>Multicrustacea</taxon>
        <taxon>Malacostraca</taxon>
        <taxon>Eumalacostraca</taxon>
        <taxon>Eucarida</taxon>
        <taxon>Decapoda</taxon>
        <taxon>Pleocyemata</taxon>
        <taxon>Anomura</taxon>
        <taxon>Galatheoidea</taxon>
        <taxon>Porcellanidae</taxon>
        <taxon>Petrolisthes</taxon>
    </lineage>
</organism>
<protein>
    <recommendedName>
        <fullName evidence="9">4Fe-4S ferredoxin-type domain-containing protein</fullName>
    </recommendedName>
</protein>
<keyword evidence="6 8" id="KW-0472">Membrane</keyword>
<dbReference type="GO" id="GO:0005227">
    <property type="term" value="F:calcium-activated cation channel activity"/>
    <property type="evidence" value="ECO:0007669"/>
    <property type="project" value="InterPro"/>
</dbReference>
<evidence type="ECO:0000256" key="2">
    <source>
        <dbReference type="ARBA" id="ARBA00007779"/>
    </source>
</evidence>
<feature type="transmembrane region" description="Helical" evidence="8">
    <location>
        <begin position="662"/>
        <end position="686"/>
    </location>
</feature>
<sequence>MDVSAEDKPIVVYVDEQLPDTNQCNMSVSNDQPRFGGFEGIPENIIINFVIWLIVMGTFTILRRKAWNYGRLALLRGYDDGEAQYVHKKVGDQDKTQNPDSASITSQDSIIQRDQGYFTWIPTTFMITEEQVVKRRGVDAAQYLSFQRHILAYTSIICAICLIIALPINFQGDLEAGDADFGHTTMANLRPESPMMWTHVTLAFFFLPLGIFFMRRFSSRLRREATSSAHTLMISRVPRAACFKENMMKHFQEAYPEMEIKSVEFAYSVKHLIAIDKAREQARAARLYCENYLEVKKKRLEVRPYKCGNVCRCCSTCGCPVVDAIEFYTEEEANLCEEVERLRLKSLQRPTGVAFLTLAHTEDMQRVLQDHIRGIKCISSAPTTSVTPVLKPYNWFMRRAPLPNDIYWEHLSVTNRMWWPKAILINSVLFVILFLFTTPALLLNNLELVLSGVFHRIYNLNPLIEEFLPTVMLLAVASSMPVVVAFSDRLMSHWTRSAENHSIMFKTFTFLMFMVIILPSLGLTSARGLAEWMFTSKNGTDNFRWDCIFLPDNGALFVNYVITSALLGTSLELLRAPQLLFLVIGLCLARSKAETASVRRGIMVDFPFGTQYSWMLLNFAMTIIYSVSCPLITPFGVLYLALKHLVDKYNIYFVYGTSYINIRIHTTAINFVLISIACLQLSLLFFSLVRQGIHHGRTIYSIILLIITGIVFLTQNIFHWISAPGKFGLGRGTDEDTDEDRTDTSSGESEETTAIYVPSVLRDIPCGLELDPLPPSPHRNYGTVSQATATEQRGEEETSFSEGSDDSSLKQDSALQQGVTTEGEMNDLSNTPDSNRVPLASGETSASPESFC</sequence>
<evidence type="ECO:0000256" key="3">
    <source>
        <dbReference type="ARBA" id="ARBA00022448"/>
    </source>
</evidence>
<dbReference type="Pfam" id="PF02714">
    <property type="entry name" value="RSN1_7TM"/>
    <property type="match status" value="1"/>
</dbReference>
<evidence type="ECO:0000313" key="11">
    <source>
        <dbReference type="Proteomes" id="UP001292094"/>
    </source>
</evidence>
<evidence type="ECO:0000256" key="6">
    <source>
        <dbReference type="ARBA" id="ARBA00023136"/>
    </source>
</evidence>
<feature type="transmembrane region" description="Helical" evidence="8">
    <location>
        <begin position="467"/>
        <end position="487"/>
    </location>
</feature>
<comment type="subcellular location">
    <subcellularLocation>
        <location evidence="1">Membrane</location>
        <topology evidence="1">Multi-pass membrane protein</topology>
    </subcellularLocation>
</comment>
<feature type="compositionally biased region" description="Polar residues" evidence="7">
    <location>
        <begin position="782"/>
        <end position="791"/>
    </location>
</feature>
<dbReference type="PANTHER" id="PTHR13018">
    <property type="entry name" value="PROBABLE MEMBRANE PROTEIN DUF221-RELATED"/>
    <property type="match status" value="1"/>
</dbReference>
<keyword evidence="5 8" id="KW-1133">Transmembrane helix</keyword>
<feature type="region of interest" description="Disordered" evidence="7">
    <location>
        <begin position="731"/>
        <end position="752"/>
    </location>
</feature>
<dbReference type="Pfam" id="PF14703">
    <property type="entry name" value="PHM7_cyt"/>
    <property type="match status" value="1"/>
</dbReference>
<evidence type="ECO:0000256" key="7">
    <source>
        <dbReference type="SAM" id="MobiDB-lite"/>
    </source>
</evidence>
<evidence type="ECO:0000256" key="1">
    <source>
        <dbReference type="ARBA" id="ARBA00004141"/>
    </source>
</evidence>
<feature type="transmembrane region" description="Helical" evidence="8">
    <location>
        <begin position="196"/>
        <end position="214"/>
    </location>
</feature>
<dbReference type="Pfam" id="PF13967">
    <property type="entry name" value="RSN1_TM"/>
    <property type="match status" value="1"/>
</dbReference>
<reference evidence="10" key="1">
    <citation type="submission" date="2023-11" db="EMBL/GenBank/DDBJ databases">
        <title>Genome assemblies of two species of porcelain crab, Petrolisthes cinctipes and Petrolisthes manimaculis (Anomura: Porcellanidae).</title>
        <authorList>
            <person name="Angst P."/>
        </authorList>
    </citation>
    <scope>NUCLEOTIDE SEQUENCE</scope>
    <source>
        <strain evidence="10">PB745_02</strain>
        <tissue evidence="10">Gill</tissue>
    </source>
</reference>
<proteinExistence type="inferred from homology"/>
<evidence type="ECO:0000256" key="4">
    <source>
        <dbReference type="ARBA" id="ARBA00022692"/>
    </source>
</evidence>
<feature type="transmembrane region" description="Helical" evidence="8">
    <location>
        <begin position="614"/>
        <end position="642"/>
    </location>
</feature>
<feature type="transmembrane region" description="Helical" evidence="8">
    <location>
        <begin position="698"/>
        <end position="721"/>
    </location>
</feature>
<evidence type="ECO:0000256" key="8">
    <source>
        <dbReference type="SAM" id="Phobius"/>
    </source>
</evidence>
<dbReference type="InterPro" id="IPR045122">
    <property type="entry name" value="Csc1-like"/>
</dbReference>
<comment type="caution">
    <text evidence="10">The sequence shown here is derived from an EMBL/GenBank/DDBJ whole genome shotgun (WGS) entry which is preliminary data.</text>
</comment>
<dbReference type="InterPro" id="IPR003864">
    <property type="entry name" value="CSC1/OSCA1-like_7TM"/>
</dbReference>
<dbReference type="Proteomes" id="UP001292094">
    <property type="component" value="Unassembled WGS sequence"/>
</dbReference>
<dbReference type="PROSITE" id="PS51379">
    <property type="entry name" value="4FE4S_FER_2"/>
    <property type="match status" value="1"/>
</dbReference>
<keyword evidence="4 8" id="KW-0812">Transmembrane</keyword>
<accession>A0AAE1NTU1</accession>
<feature type="compositionally biased region" description="Polar residues" evidence="7">
    <location>
        <begin position="810"/>
        <end position="820"/>
    </location>
</feature>
<name>A0AAE1NTU1_9EUCA</name>
<feature type="transmembrane region" description="Helical" evidence="8">
    <location>
        <begin position="45"/>
        <end position="62"/>
    </location>
</feature>
<dbReference type="InterPro" id="IPR027815">
    <property type="entry name" value="CSC1/OSCA1-like_cyt"/>
</dbReference>
<keyword evidence="11" id="KW-1185">Reference proteome</keyword>
<evidence type="ECO:0000313" key="10">
    <source>
        <dbReference type="EMBL" id="KAK4296130.1"/>
    </source>
</evidence>
<dbReference type="PANTHER" id="PTHR13018:SF5">
    <property type="entry name" value="RE44586P"/>
    <property type="match status" value="1"/>
</dbReference>
<gene>
    <name evidence="10" type="ORF">Pmani_031356</name>
</gene>
<dbReference type="AlphaFoldDB" id="A0AAE1NTU1"/>
<keyword evidence="3" id="KW-0813">Transport</keyword>
<dbReference type="GO" id="GO:0005886">
    <property type="term" value="C:plasma membrane"/>
    <property type="evidence" value="ECO:0007669"/>
    <property type="project" value="TreeGrafter"/>
</dbReference>
<feature type="transmembrane region" description="Helical" evidence="8">
    <location>
        <begin position="508"/>
        <end position="530"/>
    </location>
</feature>
<dbReference type="InterPro" id="IPR032880">
    <property type="entry name" value="CSC1/OSCA1-like_N"/>
</dbReference>
<evidence type="ECO:0000259" key="9">
    <source>
        <dbReference type="PROSITE" id="PS51379"/>
    </source>
</evidence>
<dbReference type="InterPro" id="IPR017896">
    <property type="entry name" value="4Fe4S_Fe-S-bd"/>
</dbReference>
<feature type="compositionally biased region" description="Polar residues" evidence="7">
    <location>
        <begin position="842"/>
        <end position="852"/>
    </location>
</feature>
<feature type="domain" description="4Fe-4S ferredoxin-type" evidence="9">
    <location>
        <begin position="298"/>
        <end position="330"/>
    </location>
</feature>
<feature type="transmembrane region" description="Helical" evidence="8">
    <location>
        <begin position="150"/>
        <end position="170"/>
    </location>
</feature>
<dbReference type="EMBL" id="JAWZYT010003918">
    <property type="protein sequence ID" value="KAK4296130.1"/>
    <property type="molecule type" value="Genomic_DNA"/>
</dbReference>